<evidence type="ECO:0000313" key="2">
    <source>
        <dbReference type="Proteomes" id="UP000002194"/>
    </source>
</evidence>
<organism evidence="1 2">
    <name type="scientific">Nitratidesulfovibrio vulgaris (strain ATCC 29579 / DSM 644 / CCUG 34227 / NCIMB 8303 / VKM B-1760 / Hildenborough)</name>
    <name type="common">Desulfovibrio vulgaris</name>
    <dbReference type="NCBI Taxonomy" id="882"/>
    <lineage>
        <taxon>Bacteria</taxon>
        <taxon>Pseudomonadati</taxon>
        <taxon>Thermodesulfobacteriota</taxon>
        <taxon>Desulfovibrionia</taxon>
        <taxon>Desulfovibrionales</taxon>
        <taxon>Desulfovibrionaceae</taxon>
        <taxon>Nitratidesulfovibrio</taxon>
    </lineage>
</organism>
<dbReference type="HOGENOM" id="CLU_3182940_0_0_7"/>
<dbReference type="EnsemblBacteria" id="AAS96722">
    <property type="protein sequence ID" value="AAS96722"/>
    <property type="gene ID" value="DVU_2249"/>
</dbReference>
<dbReference type="AlphaFoldDB" id="Q729U9"/>
<dbReference type="KEGG" id="dvu:DVU_2249"/>
<protein>
    <submittedName>
        <fullName evidence="1">Uncharacterized protein</fullName>
    </submittedName>
</protein>
<dbReference type="PaxDb" id="882-DVU_2249"/>
<dbReference type="Proteomes" id="UP000002194">
    <property type="component" value="Chromosome"/>
</dbReference>
<gene>
    <name evidence="1" type="ordered locus">DVU_2249</name>
</gene>
<sequence length="46" mass="5256">MSSDIRGAFAGCSVFCHDLSGLRRYAWLKGMAWRRQGDPRKPLTQE</sequence>
<keyword evidence="2" id="KW-1185">Reference proteome</keyword>
<proteinExistence type="predicted"/>
<evidence type="ECO:0000313" key="1">
    <source>
        <dbReference type="EMBL" id="AAS96722.1"/>
    </source>
</evidence>
<accession>Q729U9</accession>
<name>Q729U9_NITV2</name>
<dbReference type="EMBL" id="AE017285">
    <property type="protein sequence ID" value="AAS96722.1"/>
    <property type="molecule type" value="Genomic_DNA"/>
</dbReference>
<reference evidence="1 2" key="1">
    <citation type="journal article" date="2004" name="Nat. Biotechnol.">
        <title>The genome sequence of the anaerobic, sulfate-reducing bacterium Desulfovibrio vulgaris Hildenborough.</title>
        <authorList>
            <person name="Heidelberg J.F."/>
            <person name="Seshadri R."/>
            <person name="Haveman S.A."/>
            <person name="Hemme C.L."/>
            <person name="Paulsen I.T."/>
            <person name="Kolonay J.F."/>
            <person name="Eisen J.A."/>
            <person name="Ward N."/>
            <person name="Methe B."/>
            <person name="Brinkac L.M."/>
            <person name="Daugherty S.C."/>
            <person name="Deboy R.T."/>
            <person name="Dodson R.J."/>
            <person name="Durkin A.S."/>
            <person name="Madupu R."/>
            <person name="Nelson W.C."/>
            <person name="Sullivan S.A."/>
            <person name="Fouts D."/>
            <person name="Haft D.H."/>
            <person name="Selengut J."/>
            <person name="Peterson J.D."/>
            <person name="Davidsen T.M."/>
            <person name="Zafar N."/>
            <person name="Zhou L."/>
            <person name="Radune D."/>
            <person name="Dimitrov G."/>
            <person name="Hance M."/>
            <person name="Tran K."/>
            <person name="Khouri H."/>
            <person name="Gill J."/>
            <person name="Utterback T.R."/>
            <person name="Feldblyum T.V."/>
            <person name="Wall J.D."/>
            <person name="Voordouw G."/>
            <person name="Fraser C.M."/>
        </authorList>
    </citation>
    <scope>NUCLEOTIDE SEQUENCE [LARGE SCALE GENOMIC DNA]</scope>
    <source>
        <strain evidence="2">ATCC 29579 / DSM 644 / NCIMB 8303 / VKM B-1760 / Hildenborough</strain>
    </source>
</reference>